<evidence type="ECO:0000313" key="1">
    <source>
        <dbReference type="EMBL" id="CAG6625751.1"/>
    </source>
</evidence>
<name>A0A8D8Q616_9HEMI</name>
<protein>
    <submittedName>
        <fullName evidence="1">Uncharacterized protein</fullName>
    </submittedName>
</protein>
<proteinExistence type="predicted"/>
<dbReference type="AlphaFoldDB" id="A0A8D8Q616"/>
<reference evidence="1" key="1">
    <citation type="submission" date="2021-05" db="EMBL/GenBank/DDBJ databases">
        <authorList>
            <person name="Alioto T."/>
            <person name="Alioto T."/>
            <person name="Gomez Garrido J."/>
        </authorList>
    </citation>
    <scope>NUCLEOTIDE SEQUENCE</scope>
</reference>
<accession>A0A8D8Q616</accession>
<organism evidence="1">
    <name type="scientific">Cacopsylla melanoneura</name>
    <dbReference type="NCBI Taxonomy" id="428564"/>
    <lineage>
        <taxon>Eukaryota</taxon>
        <taxon>Metazoa</taxon>
        <taxon>Ecdysozoa</taxon>
        <taxon>Arthropoda</taxon>
        <taxon>Hexapoda</taxon>
        <taxon>Insecta</taxon>
        <taxon>Pterygota</taxon>
        <taxon>Neoptera</taxon>
        <taxon>Paraneoptera</taxon>
        <taxon>Hemiptera</taxon>
        <taxon>Sternorrhyncha</taxon>
        <taxon>Psylloidea</taxon>
        <taxon>Psyllidae</taxon>
        <taxon>Psyllinae</taxon>
        <taxon>Cacopsylla</taxon>
    </lineage>
</organism>
<sequence length="260" mass="29944">MAHEFAIASLRAKKARTDRTDCHRMTNNLLKGLLSMCKTKTSDITESVESVQISTENQEIGESPIETVDEIPIILVNKSSQTYPNPSDIETTVKHEASTATSDQKLSTESIQKKTEEDWRQLIDKVRKQITENMREVCVEKPYCLGHSESATSVYQKNRLHYERFKKERCVRKWKCCFQRDSNLCGHKRNCSKDRNKSKRNCCRDRSKLNCFKTKSCVDKSQKPSNLSSSDKIIPNAQSLLLRPVECWCCSQREKPDGEK</sequence>
<dbReference type="EMBL" id="HBUF01060802">
    <property type="protein sequence ID" value="CAG6625751.1"/>
    <property type="molecule type" value="Transcribed_RNA"/>
</dbReference>